<evidence type="ECO:0000256" key="1">
    <source>
        <dbReference type="SAM" id="Phobius"/>
    </source>
</evidence>
<accession>A0A327JH81</accession>
<feature type="transmembrane region" description="Helical" evidence="1">
    <location>
        <begin position="295"/>
        <end position="314"/>
    </location>
</feature>
<reference evidence="3 4" key="1">
    <citation type="submission" date="2017-07" db="EMBL/GenBank/DDBJ databases">
        <title>Draft Genome Sequences of Select Purple Nonsulfur Bacteria.</title>
        <authorList>
            <person name="Lasarre B."/>
            <person name="Mckinlay J.B."/>
        </authorList>
    </citation>
    <scope>NUCLEOTIDE SEQUENCE [LARGE SCALE GENOMIC DNA]</scope>
    <source>
        <strain evidence="3 4">DSM 11290</strain>
    </source>
</reference>
<dbReference type="Pfam" id="PF00892">
    <property type="entry name" value="EamA"/>
    <property type="match status" value="1"/>
</dbReference>
<dbReference type="PROSITE" id="PS51257">
    <property type="entry name" value="PROKAR_LIPOPROTEIN"/>
    <property type="match status" value="1"/>
</dbReference>
<evidence type="ECO:0000313" key="3">
    <source>
        <dbReference type="EMBL" id="RAI25301.1"/>
    </source>
</evidence>
<dbReference type="InterPro" id="IPR000620">
    <property type="entry name" value="EamA_dom"/>
</dbReference>
<keyword evidence="1" id="KW-0812">Transmembrane</keyword>
<dbReference type="SUPFAM" id="SSF103481">
    <property type="entry name" value="Multidrug resistance efflux transporter EmrE"/>
    <property type="match status" value="1"/>
</dbReference>
<dbReference type="AlphaFoldDB" id="A0A327JH81"/>
<dbReference type="Gene3D" id="1.10.3730.20">
    <property type="match status" value="1"/>
</dbReference>
<feature type="transmembrane region" description="Helical" evidence="1">
    <location>
        <begin position="204"/>
        <end position="223"/>
    </location>
</feature>
<gene>
    <name evidence="3" type="ORF">CH339_18920</name>
</gene>
<organism evidence="3 4">
    <name type="scientific">Rhodobium orientis</name>
    <dbReference type="NCBI Taxonomy" id="34017"/>
    <lineage>
        <taxon>Bacteria</taxon>
        <taxon>Pseudomonadati</taxon>
        <taxon>Pseudomonadota</taxon>
        <taxon>Alphaproteobacteria</taxon>
        <taxon>Hyphomicrobiales</taxon>
        <taxon>Rhodobiaceae</taxon>
        <taxon>Rhodobium</taxon>
    </lineage>
</organism>
<dbReference type="PANTHER" id="PTHR22911">
    <property type="entry name" value="ACYL-MALONYL CONDENSING ENZYME-RELATED"/>
    <property type="match status" value="1"/>
</dbReference>
<feature type="transmembrane region" description="Helical" evidence="1">
    <location>
        <begin position="269"/>
        <end position="289"/>
    </location>
</feature>
<feature type="transmembrane region" description="Helical" evidence="1">
    <location>
        <begin position="243"/>
        <end position="262"/>
    </location>
</feature>
<name>A0A327JH81_9HYPH</name>
<protein>
    <recommendedName>
        <fullName evidence="2">EamA domain-containing protein</fullName>
    </recommendedName>
</protein>
<dbReference type="InterPro" id="IPR037185">
    <property type="entry name" value="EmrE-like"/>
</dbReference>
<evidence type="ECO:0000259" key="2">
    <source>
        <dbReference type="Pfam" id="PF00892"/>
    </source>
</evidence>
<feature type="transmembrane region" description="Helical" evidence="1">
    <location>
        <begin position="12"/>
        <end position="36"/>
    </location>
</feature>
<proteinExistence type="predicted"/>
<comment type="caution">
    <text evidence="3">The sequence shown here is derived from an EMBL/GenBank/DDBJ whole genome shotgun (WGS) entry which is preliminary data.</text>
</comment>
<feature type="domain" description="EamA" evidence="2">
    <location>
        <begin position="173"/>
        <end position="312"/>
    </location>
</feature>
<feature type="transmembrane region" description="Helical" evidence="1">
    <location>
        <begin position="115"/>
        <end position="132"/>
    </location>
</feature>
<keyword evidence="1" id="KW-0472">Membrane</keyword>
<dbReference type="Proteomes" id="UP000249299">
    <property type="component" value="Unassembled WGS sequence"/>
</dbReference>
<feature type="transmembrane region" description="Helical" evidence="1">
    <location>
        <begin position="168"/>
        <end position="192"/>
    </location>
</feature>
<keyword evidence="4" id="KW-1185">Reference proteome</keyword>
<evidence type="ECO:0000313" key="4">
    <source>
        <dbReference type="Proteomes" id="UP000249299"/>
    </source>
</evidence>
<sequence>MRTAPLVDGGHTATGVGVGIALAFACLAILGVMPVISNSRPAGFDALSFAVFLSLWQVVVVLPLVVGELIAGRPGIFAASLGRQQRNRTIATIIGTGAMFGLSTLLYVLTAERSGAVAMALAIQAYPLFAMLWERIFLHRGKSLAELVFTALLIGALVYLATSGTWRIAGLSLWFLLAVAIPFLWSVAHVIIKEEIGATPISPLQITFFRVAVSAVFLAAIMLAADGPGRLLDDALNGPYQEVAALMGAVYGLELVLWFYAVRTIDVSLASSITVPAPALTMVLAVLFLGETIKAYQVAAMAIVFIAIYGLLIAGNRRRRREASARTPD</sequence>
<feature type="transmembrane region" description="Helical" evidence="1">
    <location>
        <begin position="48"/>
        <end position="70"/>
    </location>
</feature>
<dbReference type="GO" id="GO:0016020">
    <property type="term" value="C:membrane"/>
    <property type="evidence" value="ECO:0007669"/>
    <property type="project" value="InterPro"/>
</dbReference>
<keyword evidence="1" id="KW-1133">Transmembrane helix</keyword>
<feature type="transmembrane region" description="Helical" evidence="1">
    <location>
        <begin position="144"/>
        <end position="162"/>
    </location>
</feature>
<dbReference type="OrthoDB" id="5512737at2"/>
<feature type="transmembrane region" description="Helical" evidence="1">
    <location>
        <begin position="90"/>
        <end position="109"/>
    </location>
</feature>
<dbReference type="EMBL" id="NPEV01000051">
    <property type="protein sequence ID" value="RAI25301.1"/>
    <property type="molecule type" value="Genomic_DNA"/>
</dbReference>